<protein>
    <submittedName>
        <fullName evidence="14">ATP-binding cassette subfamily C protein</fullName>
    </submittedName>
</protein>
<keyword evidence="4" id="KW-0997">Cell inner membrane</keyword>
<keyword evidence="7 14" id="KW-0067">ATP-binding</keyword>
<dbReference type="InterPro" id="IPR003593">
    <property type="entry name" value="AAA+_ATPase"/>
</dbReference>
<evidence type="ECO:0000313" key="14">
    <source>
        <dbReference type="EMBL" id="RKT54689.1"/>
    </source>
</evidence>
<comment type="caution">
    <text evidence="14">The sequence shown here is derived from an EMBL/GenBank/DDBJ whole genome shotgun (WGS) entry which is preliminary data.</text>
</comment>
<evidence type="ECO:0000259" key="12">
    <source>
        <dbReference type="PROSITE" id="PS50893"/>
    </source>
</evidence>
<dbReference type="EMBL" id="RBXO01000001">
    <property type="protein sequence ID" value="RKT54689.1"/>
    <property type="molecule type" value="Genomic_DNA"/>
</dbReference>
<dbReference type="PROSITE" id="PS50929">
    <property type="entry name" value="ABC_TM1F"/>
    <property type="match status" value="1"/>
</dbReference>
<comment type="subcellular location">
    <subcellularLocation>
        <location evidence="1">Cell inner membrane</location>
        <topology evidence="1">Multi-pass membrane protein</topology>
    </subcellularLocation>
</comment>
<keyword evidence="3" id="KW-1003">Cell membrane</keyword>
<evidence type="ECO:0000256" key="2">
    <source>
        <dbReference type="ARBA" id="ARBA00022448"/>
    </source>
</evidence>
<dbReference type="PROSITE" id="PS50893">
    <property type="entry name" value="ABC_TRANSPORTER_2"/>
    <property type="match status" value="1"/>
</dbReference>
<evidence type="ECO:0000256" key="10">
    <source>
        <dbReference type="ARBA" id="ARBA00023455"/>
    </source>
</evidence>
<dbReference type="InterPro" id="IPR039421">
    <property type="entry name" value="Type_1_exporter"/>
</dbReference>
<dbReference type="InterPro" id="IPR003439">
    <property type="entry name" value="ABC_transporter-like_ATP-bd"/>
</dbReference>
<dbReference type="InterPro" id="IPR027417">
    <property type="entry name" value="P-loop_NTPase"/>
</dbReference>
<keyword evidence="8 11" id="KW-1133">Transmembrane helix</keyword>
<organism evidence="14 15">
    <name type="scientific">Saccharothrix australiensis</name>
    <dbReference type="NCBI Taxonomy" id="2072"/>
    <lineage>
        <taxon>Bacteria</taxon>
        <taxon>Bacillati</taxon>
        <taxon>Actinomycetota</taxon>
        <taxon>Actinomycetes</taxon>
        <taxon>Pseudonocardiales</taxon>
        <taxon>Pseudonocardiaceae</taxon>
        <taxon>Saccharothrix</taxon>
    </lineage>
</organism>
<dbReference type="GO" id="GO:0016887">
    <property type="term" value="F:ATP hydrolysis activity"/>
    <property type="evidence" value="ECO:0007669"/>
    <property type="project" value="InterPro"/>
</dbReference>
<name>A0A495VZQ2_9PSEU</name>
<evidence type="ECO:0000313" key="15">
    <source>
        <dbReference type="Proteomes" id="UP000282084"/>
    </source>
</evidence>
<dbReference type="CDD" id="cd18551">
    <property type="entry name" value="ABC_6TM_LmrA_like"/>
    <property type="match status" value="1"/>
</dbReference>
<feature type="transmembrane region" description="Helical" evidence="11">
    <location>
        <begin position="69"/>
        <end position="92"/>
    </location>
</feature>
<gene>
    <name evidence="14" type="ORF">C8E97_3337</name>
</gene>
<accession>A0A495VZQ2</accession>
<keyword evidence="9 11" id="KW-0472">Membrane</keyword>
<dbReference type="Gene3D" id="1.20.1560.10">
    <property type="entry name" value="ABC transporter type 1, transmembrane domain"/>
    <property type="match status" value="1"/>
</dbReference>
<dbReference type="Proteomes" id="UP000282084">
    <property type="component" value="Unassembled WGS sequence"/>
</dbReference>
<dbReference type="Gene3D" id="3.40.50.300">
    <property type="entry name" value="P-loop containing nucleotide triphosphate hydrolases"/>
    <property type="match status" value="1"/>
</dbReference>
<evidence type="ECO:0000256" key="5">
    <source>
        <dbReference type="ARBA" id="ARBA00022692"/>
    </source>
</evidence>
<evidence type="ECO:0000256" key="1">
    <source>
        <dbReference type="ARBA" id="ARBA00004429"/>
    </source>
</evidence>
<keyword evidence="2" id="KW-0813">Transport</keyword>
<dbReference type="InterPro" id="IPR017871">
    <property type="entry name" value="ABC_transporter-like_CS"/>
</dbReference>
<feature type="domain" description="ABC transmembrane type-1" evidence="13">
    <location>
        <begin position="34"/>
        <end position="313"/>
    </location>
</feature>
<feature type="transmembrane region" description="Helical" evidence="11">
    <location>
        <begin position="156"/>
        <end position="189"/>
    </location>
</feature>
<dbReference type="RefSeq" id="WP_121006484.1">
    <property type="nucleotide sequence ID" value="NZ_RBXO01000001.1"/>
</dbReference>
<evidence type="ECO:0000256" key="7">
    <source>
        <dbReference type="ARBA" id="ARBA00022840"/>
    </source>
</evidence>
<proteinExistence type="inferred from homology"/>
<dbReference type="SUPFAM" id="SSF52540">
    <property type="entry name" value="P-loop containing nucleoside triphosphate hydrolases"/>
    <property type="match status" value="1"/>
</dbReference>
<keyword evidence="15" id="KW-1185">Reference proteome</keyword>
<dbReference type="PANTHER" id="PTHR43394">
    <property type="entry name" value="ATP-DEPENDENT PERMEASE MDL1, MITOCHONDRIAL"/>
    <property type="match status" value="1"/>
</dbReference>
<evidence type="ECO:0000256" key="4">
    <source>
        <dbReference type="ARBA" id="ARBA00022519"/>
    </source>
</evidence>
<keyword evidence="5 11" id="KW-0812">Transmembrane</keyword>
<dbReference type="PANTHER" id="PTHR43394:SF1">
    <property type="entry name" value="ATP-BINDING CASSETTE SUB-FAMILY B MEMBER 10, MITOCHONDRIAL"/>
    <property type="match status" value="1"/>
</dbReference>
<evidence type="ECO:0000256" key="9">
    <source>
        <dbReference type="ARBA" id="ARBA00023136"/>
    </source>
</evidence>
<dbReference type="InterPro" id="IPR011527">
    <property type="entry name" value="ABC1_TM_dom"/>
</dbReference>
<reference evidence="14 15" key="1">
    <citation type="submission" date="2018-10" db="EMBL/GenBank/DDBJ databases">
        <title>Sequencing the genomes of 1000 actinobacteria strains.</title>
        <authorList>
            <person name="Klenk H.-P."/>
        </authorList>
    </citation>
    <scope>NUCLEOTIDE SEQUENCE [LARGE SCALE GENOMIC DNA]</scope>
    <source>
        <strain evidence="14 15">DSM 43800</strain>
    </source>
</reference>
<dbReference type="Pfam" id="PF00664">
    <property type="entry name" value="ABC_membrane"/>
    <property type="match status" value="1"/>
</dbReference>
<dbReference type="SMART" id="SM00382">
    <property type="entry name" value="AAA"/>
    <property type="match status" value="1"/>
</dbReference>
<dbReference type="OrthoDB" id="9806127at2"/>
<dbReference type="AlphaFoldDB" id="A0A495VZQ2"/>
<comment type="similarity">
    <text evidence="10">Belongs to the ABC transporter superfamily. Siderophore-Fe(3+) uptake transporter (SIUT) (TC 3.A.1.21) family.</text>
</comment>
<evidence type="ECO:0000256" key="11">
    <source>
        <dbReference type="SAM" id="Phobius"/>
    </source>
</evidence>
<feature type="domain" description="ABC transporter" evidence="12">
    <location>
        <begin position="352"/>
        <end position="587"/>
    </location>
</feature>
<dbReference type="GO" id="GO:0005524">
    <property type="term" value="F:ATP binding"/>
    <property type="evidence" value="ECO:0007669"/>
    <property type="project" value="UniProtKB-KW"/>
</dbReference>
<dbReference type="InterPro" id="IPR036640">
    <property type="entry name" value="ABC1_TM_sf"/>
</dbReference>
<feature type="transmembrane region" description="Helical" evidence="11">
    <location>
        <begin position="282"/>
        <end position="298"/>
    </location>
</feature>
<feature type="transmembrane region" description="Helical" evidence="11">
    <location>
        <begin position="253"/>
        <end position="275"/>
    </location>
</feature>
<feature type="transmembrane region" description="Helical" evidence="11">
    <location>
        <begin position="29"/>
        <end position="49"/>
    </location>
</feature>
<dbReference type="PROSITE" id="PS00211">
    <property type="entry name" value="ABC_TRANSPORTER_1"/>
    <property type="match status" value="1"/>
</dbReference>
<keyword evidence="6" id="KW-0547">Nucleotide-binding</keyword>
<dbReference type="GO" id="GO:0005886">
    <property type="term" value="C:plasma membrane"/>
    <property type="evidence" value="ECO:0007669"/>
    <property type="project" value="UniProtKB-SubCell"/>
</dbReference>
<evidence type="ECO:0000259" key="13">
    <source>
        <dbReference type="PROSITE" id="PS50929"/>
    </source>
</evidence>
<dbReference type="GO" id="GO:0015421">
    <property type="term" value="F:ABC-type oligopeptide transporter activity"/>
    <property type="evidence" value="ECO:0007669"/>
    <property type="project" value="TreeGrafter"/>
</dbReference>
<dbReference type="FunFam" id="3.40.50.300:FF:000221">
    <property type="entry name" value="Multidrug ABC transporter ATP-binding protein"/>
    <property type="match status" value="1"/>
</dbReference>
<evidence type="ECO:0000256" key="6">
    <source>
        <dbReference type="ARBA" id="ARBA00022741"/>
    </source>
</evidence>
<sequence>MERKETETDRAGVFTLSAWRELLAYARPYRGAVVLGGALSLLGGLTGLVEPLVTKELVDALERGETVAGLLLLLTAAVLGSTVVNLLGAFLLGRTAESVVRDARVGLIHRILRLRVPQFARFPPGDLMSRVGTDTTLLNQAVSHALIDSVKGALMMIAILVVMVVMEPVLVLVTLGVLGVCGVLVGLLAPFYTRYNVTVQESLGDINNTLERALGAFRTIKATGVERRVEAEAVAASERAWKYGVRLAGMDGAMGALALMGIHLSFLAVLGIGGARVASGDTAIGTLIAFLLYLFYLIEPATELIDSVARFSAGVAAVRRVREVQRLDVEADGTPTPADPAPAAGADRCASLRFEDVVFRYPDTESPVHHGVSFDVPPGGVTAFVGGSGAGKSTIFALIERFYEPDGGRILLDGVDLGQWPLHRLRSGIGYVEQDAPVLAGTLRENLLLGVEHATDDDLAGVLASTRLDGLVARLPDGLDTRVGHRGSTLSGGERQRVAVARALLRKPRLLLLDEVTSQLDAVNELALREAIEQAARRTTVLVVAHRLSTVTRADRIVVMDAGRVRAVGTHRDLVESDDLYRELAATQLLTAQ</sequence>
<evidence type="ECO:0000256" key="3">
    <source>
        <dbReference type="ARBA" id="ARBA00022475"/>
    </source>
</evidence>
<dbReference type="Pfam" id="PF00005">
    <property type="entry name" value="ABC_tran"/>
    <property type="match status" value="1"/>
</dbReference>
<dbReference type="SUPFAM" id="SSF90123">
    <property type="entry name" value="ABC transporter transmembrane region"/>
    <property type="match status" value="1"/>
</dbReference>
<evidence type="ECO:0000256" key="8">
    <source>
        <dbReference type="ARBA" id="ARBA00022989"/>
    </source>
</evidence>